<feature type="transmembrane region" description="Helical" evidence="6">
    <location>
        <begin position="193"/>
        <end position="212"/>
    </location>
</feature>
<evidence type="ECO:0000256" key="4">
    <source>
        <dbReference type="ARBA" id="ARBA00022989"/>
    </source>
</evidence>
<dbReference type="PANTHER" id="PTHR12822:SF2">
    <property type="entry name" value="PROTEIN YIPF"/>
    <property type="match status" value="1"/>
</dbReference>
<keyword evidence="4 6" id="KW-1133">Transmembrane helix</keyword>
<evidence type="ECO:0000256" key="2">
    <source>
        <dbReference type="ARBA" id="ARBA00010596"/>
    </source>
</evidence>
<dbReference type="STRING" id="675824.A0A1E3QH63"/>
<feature type="transmembrane region" description="Helical" evidence="6">
    <location>
        <begin position="119"/>
        <end position="140"/>
    </location>
</feature>
<dbReference type="InterPro" id="IPR006977">
    <property type="entry name" value="Yip1_dom"/>
</dbReference>
<evidence type="ECO:0000256" key="5">
    <source>
        <dbReference type="ARBA" id="ARBA00023136"/>
    </source>
</evidence>
<comment type="similarity">
    <text evidence="2 6">Belongs to the YIP1 family.</text>
</comment>
<feature type="transmembrane region" description="Helical" evidence="6">
    <location>
        <begin position="152"/>
        <end position="173"/>
    </location>
</feature>
<evidence type="ECO:0000313" key="8">
    <source>
        <dbReference type="EMBL" id="ODQ76432.1"/>
    </source>
</evidence>
<dbReference type="GO" id="GO:0031267">
    <property type="term" value="F:small GTPase binding"/>
    <property type="evidence" value="ECO:0007669"/>
    <property type="project" value="InterPro"/>
</dbReference>
<dbReference type="AlphaFoldDB" id="A0A1E3QH63"/>
<comment type="subcellular location">
    <subcellularLocation>
        <location evidence="6">Golgi apparatus membrane</location>
        <topology evidence="6">Multi-pass membrane protein</topology>
    </subcellularLocation>
    <subcellularLocation>
        <location evidence="1">Membrane</location>
        <topology evidence="1">Multi-pass membrane protein</topology>
    </subcellularLocation>
</comment>
<keyword evidence="3 6" id="KW-0812">Transmembrane</keyword>
<evidence type="ECO:0000313" key="9">
    <source>
        <dbReference type="Proteomes" id="UP000094385"/>
    </source>
</evidence>
<keyword evidence="5 6" id="KW-0472">Membrane</keyword>
<keyword evidence="9" id="KW-1185">Reference proteome</keyword>
<evidence type="ECO:0000256" key="6">
    <source>
        <dbReference type="RuleBase" id="RU361264"/>
    </source>
</evidence>
<feature type="domain" description="Yip1" evidence="7">
    <location>
        <begin position="99"/>
        <end position="272"/>
    </location>
</feature>
<dbReference type="PANTHER" id="PTHR12822">
    <property type="entry name" value="PROTEIN YIPF"/>
    <property type="match status" value="1"/>
</dbReference>
<dbReference type="Proteomes" id="UP000094385">
    <property type="component" value="Unassembled WGS sequence"/>
</dbReference>
<dbReference type="OrthoDB" id="10256463at2759"/>
<accession>A0A1E3QH63</accession>
<protein>
    <recommendedName>
        <fullName evidence="6">Protein YIP</fullName>
    </recommendedName>
</protein>
<evidence type="ECO:0000256" key="1">
    <source>
        <dbReference type="ARBA" id="ARBA00004141"/>
    </source>
</evidence>
<feature type="transmembrane region" description="Helical" evidence="6">
    <location>
        <begin position="257"/>
        <end position="281"/>
    </location>
</feature>
<organism evidence="8 9">
    <name type="scientific">Lipomyces starkeyi NRRL Y-11557</name>
    <dbReference type="NCBI Taxonomy" id="675824"/>
    <lineage>
        <taxon>Eukaryota</taxon>
        <taxon>Fungi</taxon>
        <taxon>Dikarya</taxon>
        <taxon>Ascomycota</taxon>
        <taxon>Saccharomycotina</taxon>
        <taxon>Lipomycetes</taxon>
        <taxon>Lipomycetales</taxon>
        <taxon>Lipomycetaceae</taxon>
        <taxon>Lipomyces</taxon>
    </lineage>
</organism>
<dbReference type="InterPro" id="IPR039765">
    <property type="entry name" value="Yip5/YIPF1/YIPF2"/>
</dbReference>
<dbReference type="EMBL" id="KV454289">
    <property type="protein sequence ID" value="ODQ76432.1"/>
    <property type="molecule type" value="Genomic_DNA"/>
</dbReference>
<dbReference type="GO" id="GO:0016192">
    <property type="term" value="P:vesicle-mediated transport"/>
    <property type="evidence" value="ECO:0007669"/>
    <property type="project" value="InterPro"/>
</dbReference>
<gene>
    <name evidence="8" type="ORF">LIPSTDRAFT_67330</name>
</gene>
<proteinExistence type="inferred from homology"/>
<dbReference type="GO" id="GO:0000139">
    <property type="term" value="C:Golgi membrane"/>
    <property type="evidence" value="ECO:0007669"/>
    <property type="project" value="UniProtKB-SubCell"/>
</dbReference>
<evidence type="ECO:0000256" key="3">
    <source>
        <dbReference type="ARBA" id="ARBA00022692"/>
    </source>
</evidence>
<sequence length="288" mass="31765">MAGPTVSAGSASRGDYDTLIDVDAEGVDLGETDLEFHDFHTGDNVQGKIPAGGQSRLYEPPLSLENDPNRPLSIWTIHFYAQFFNVETSDVMQRCIYALYPRVSFVDTVGDNPDLYGPFWIASTVILVLFFSSTLAGAIASHVAGVRYEYNFGLLSAAAALMYGYTFIVPILLWGSLKWYRSEHARLLECVTLYGYANTIWVPVALVSISPIEIFNFQTIANVVRWASAAVGFAISTTFLVRNLYPVLNSTEAKTSRILLIVVVLGHMALAFVVKLVFFAYSIDDNSN</sequence>
<evidence type="ECO:0000259" key="7">
    <source>
        <dbReference type="Pfam" id="PF04893"/>
    </source>
</evidence>
<feature type="transmembrane region" description="Helical" evidence="6">
    <location>
        <begin position="224"/>
        <end position="245"/>
    </location>
</feature>
<dbReference type="Pfam" id="PF04893">
    <property type="entry name" value="Yip1"/>
    <property type="match status" value="1"/>
</dbReference>
<reference evidence="8 9" key="1">
    <citation type="journal article" date="2016" name="Proc. Natl. Acad. Sci. U.S.A.">
        <title>Comparative genomics of biotechnologically important yeasts.</title>
        <authorList>
            <person name="Riley R."/>
            <person name="Haridas S."/>
            <person name="Wolfe K.H."/>
            <person name="Lopes M.R."/>
            <person name="Hittinger C.T."/>
            <person name="Goeker M."/>
            <person name="Salamov A.A."/>
            <person name="Wisecaver J.H."/>
            <person name="Long T.M."/>
            <person name="Calvey C.H."/>
            <person name="Aerts A.L."/>
            <person name="Barry K.W."/>
            <person name="Choi C."/>
            <person name="Clum A."/>
            <person name="Coughlan A.Y."/>
            <person name="Deshpande S."/>
            <person name="Douglass A.P."/>
            <person name="Hanson S.J."/>
            <person name="Klenk H.-P."/>
            <person name="LaButti K.M."/>
            <person name="Lapidus A."/>
            <person name="Lindquist E.A."/>
            <person name="Lipzen A.M."/>
            <person name="Meier-Kolthoff J.P."/>
            <person name="Ohm R.A."/>
            <person name="Otillar R.P."/>
            <person name="Pangilinan J.L."/>
            <person name="Peng Y."/>
            <person name="Rokas A."/>
            <person name="Rosa C.A."/>
            <person name="Scheuner C."/>
            <person name="Sibirny A.A."/>
            <person name="Slot J.C."/>
            <person name="Stielow J.B."/>
            <person name="Sun H."/>
            <person name="Kurtzman C.P."/>
            <person name="Blackwell M."/>
            <person name="Grigoriev I.V."/>
            <person name="Jeffries T.W."/>
        </authorList>
    </citation>
    <scope>NUCLEOTIDE SEQUENCE [LARGE SCALE GENOMIC DNA]</scope>
    <source>
        <strain evidence="8 9">NRRL Y-11557</strain>
    </source>
</reference>
<name>A0A1E3QH63_LIPST</name>